<dbReference type="Pfam" id="PF00860">
    <property type="entry name" value="Xan_ur_permease"/>
    <property type="match status" value="1"/>
</dbReference>
<feature type="transmembrane region" description="Helical" evidence="9">
    <location>
        <begin position="256"/>
        <end position="280"/>
    </location>
</feature>
<feature type="transmembrane region" description="Helical" evidence="9">
    <location>
        <begin position="334"/>
        <end position="354"/>
    </location>
</feature>
<keyword evidence="6 8" id="KW-1133">Transmembrane helix</keyword>
<comment type="similarity">
    <text evidence="2 8">Belongs to the nucleobase:cation symporter-2 (NCS2) (TC 2.A.40) family. Azg-like subfamily.</text>
</comment>
<evidence type="ECO:0000256" key="5">
    <source>
        <dbReference type="ARBA" id="ARBA00022692"/>
    </source>
</evidence>
<dbReference type="EMBL" id="CACRUE010000005">
    <property type="protein sequence ID" value="VYT66057.1"/>
    <property type="molecule type" value="Genomic_DNA"/>
</dbReference>
<feature type="transmembrane region" description="Helical" evidence="9">
    <location>
        <begin position="59"/>
        <end position="80"/>
    </location>
</feature>
<dbReference type="AlphaFoldDB" id="A0A6N2YIY1"/>
<dbReference type="PANTHER" id="PTHR43337">
    <property type="entry name" value="XANTHINE/URACIL PERMEASE C887.17-RELATED"/>
    <property type="match status" value="1"/>
</dbReference>
<dbReference type="InterPro" id="IPR006043">
    <property type="entry name" value="NCS2"/>
</dbReference>
<dbReference type="InterPro" id="IPR045018">
    <property type="entry name" value="Azg-like"/>
</dbReference>
<comment type="subcellular location">
    <subcellularLocation>
        <location evidence="1 8">Cell membrane</location>
        <topology evidence="1 8">Multi-pass membrane protein</topology>
    </subcellularLocation>
</comment>
<feature type="transmembrane region" description="Helical" evidence="9">
    <location>
        <begin position="111"/>
        <end position="131"/>
    </location>
</feature>
<feature type="transmembrane region" description="Helical" evidence="9">
    <location>
        <begin position="31"/>
        <end position="53"/>
    </location>
</feature>
<dbReference type="PIRSF" id="PIRSF005353">
    <property type="entry name" value="PbuG"/>
    <property type="match status" value="1"/>
</dbReference>
<feature type="transmembrane region" description="Helical" evidence="9">
    <location>
        <begin position="143"/>
        <end position="166"/>
    </location>
</feature>
<dbReference type="InterPro" id="IPR026033">
    <property type="entry name" value="Azg-like_bact_archaea"/>
</dbReference>
<feature type="transmembrane region" description="Helical" evidence="9">
    <location>
        <begin position="178"/>
        <end position="197"/>
    </location>
</feature>
<gene>
    <name evidence="10" type="primary">pbuG_1</name>
    <name evidence="10" type="ORF">IBLFYP30_00850</name>
</gene>
<name>A0A6N2YIY1_9FIRM</name>
<accession>A0A6N2YIY1</accession>
<keyword evidence="4 8" id="KW-1003">Cell membrane</keyword>
<evidence type="ECO:0000256" key="7">
    <source>
        <dbReference type="ARBA" id="ARBA00023136"/>
    </source>
</evidence>
<dbReference type="RefSeq" id="WP_421800601.1">
    <property type="nucleotide sequence ID" value="NZ_CACRUE010000005.1"/>
</dbReference>
<evidence type="ECO:0000256" key="4">
    <source>
        <dbReference type="ARBA" id="ARBA00022475"/>
    </source>
</evidence>
<evidence type="ECO:0000256" key="9">
    <source>
        <dbReference type="SAM" id="Phobius"/>
    </source>
</evidence>
<feature type="transmembrane region" description="Helical" evidence="9">
    <location>
        <begin position="391"/>
        <end position="415"/>
    </location>
</feature>
<feature type="transmembrane region" description="Helical" evidence="9">
    <location>
        <begin position="204"/>
        <end position="224"/>
    </location>
</feature>
<dbReference type="GO" id="GO:0005345">
    <property type="term" value="F:purine nucleobase transmembrane transporter activity"/>
    <property type="evidence" value="ECO:0007669"/>
    <property type="project" value="TreeGrafter"/>
</dbReference>
<feature type="transmembrane region" description="Helical" evidence="9">
    <location>
        <begin position="427"/>
        <end position="444"/>
    </location>
</feature>
<dbReference type="GO" id="GO:0005886">
    <property type="term" value="C:plasma membrane"/>
    <property type="evidence" value="ECO:0007669"/>
    <property type="project" value="UniProtKB-SubCell"/>
</dbReference>
<feature type="transmembrane region" description="Helical" evidence="9">
    <location>
        <begin position="87"/>
        <end position="105"/>
    </location>
</feature>
<evidence type="ECO:0000256" key="1">
    <source>
        <dbReference type="ARBA" id="ARBA00004651"/>
    </source>
</evidence>
<sequence>MQATQQKANQNNLLEKVFKLSEHGTNVKTEIIAGITTFMTMAYILAVNSNMLAEAGMDAGAVFVATALSATISCFVMAFLSNYPIALAPGMGLNAFFAYTVVLQMGYTWQMALLGVFIEGVLFIILTVTSLREQIINCIPKDLKNAVTAGVGLFIASVGMTNAGIINTANGTLALSSLHDPLVILSVVGLVIAGILVCRNVRGALLLSILLTSAIGMLTGIVTLPTKIVSLNVPSLAPTFMQAFSVPLEKIFSLDMVIVIFTFLFMDLFDSVGFLVGVAAKGNLIDENGKIPKAKQAMLADAIGTTVGAVLGTSTVTCFMESSAGISEGGKTGLTAFTVGVLFVLSLFLAPLFIAIPSQATGAVLIIVGVMMASCFKEIDFEDYTNAIPAFLTFILMPLTNSVADGIIFGIVSYTLLKLVTNKKEDINISLIVLSLIFICRFVFLK</sequence>
<keyword evidence="3 8" id="KW-0813">Transport</keyword>
<evidence type="ECO:0000256" key="8">
    <source>
        <dbReference type="PIRNR" id="PIRNR005353"/>
    </source>
</evidence>
<reference evidence="10" key="1">
    <citation type="submission" date="2019-11" db="EMBL/GenBank/DDBJ databases">
        <authorList>
            <person name="Feng L."/>
        </authorList>
    </citation>
    <scope>NUCLEOTIDE SEQUENCE</scope>
    <source>
        <strain evidence="10">IbartlettiiLFYP30</strain>
    </source>
</reference>
<evidence type="ECO:0000313" key="10">
    <source>
        <dbReference type="EMBL" id="VYT66057.1"/>
    </source>
</evidence>
<keyword evidence="5 8" id="KW-0812">Transmembrane</keyword>
<evidence type="ECO:0000256" key="3">
    <source>
        <dbReference type="ARBA" id="ARBA00022448"/>
    </source>
</evidence>
<evidence type="ECO:0000256" key="2">
    <source>
        <dbReference type="ARBA" id="ARBA00005697"/>
    </source>
</evidence>
<dbReference type="PANTHER" id="PTHR43337:SF1">
    <property type="entry name" value="XANTHINE_URACIL PERMEASE C887.17-RELATED"/>
    <property type="match status" value="1"/>
</dbReference>
<organism evidence="10">
    <name type="scientific">Intestinibacter bartlettii</name>
    <dbReference type="NCBI Taxonomy" id="261299"/>
    <lineage>
        <taxon>Bacteria</taxon>
        <taxon>Bacillati</taxon>
        <taxon>Bacillota</taxon>
        <taxon>Clostridia</taxon>
        <taxon>Peptostreptococcales</taxon>
        <taxon>Peptostreptococcaceae</taxon>
        <taxon>Intestinibacter</taxon>
    </lineage>
</organism>
<keyword evidence="7 8" id="KW-0472">Membrane</keyword>
<proteinExistence type="inferred from homology"/>
<protein>
    <submittedName>
        <fullName evidence="10">Guanine/hypoxanthine permease PbuG</fullName>
    </submittedName>
</protein>
<evidence type="ECO:0000256" key="6">
    <source>
        <dbReference type="ARBA" id="ARBA00022989"/>
    </source>
</evidence>